<dbReference type="RefSeq" id="WP_167615625.1">
    <property type="nucleotide sequence ID" value="NZ_JAAUVV010000002.1"/>
</dbReference>
<dbReference type="AlphaFoldDB" id="A0AAP6XHA8"/>
<organism evidence="2 3">
    <name type="scientific">Corynebacterium coyleae</name>
    <dbReference type="NCBI Taxonomy" id="53374"/>
    <lineage>
        <taxon>Bacteria</taxon>
        <taxon>Bacillati</taxon>
        <taxon>Actinomycetota</taxon>
        <taxon>Actinomycetes</taxon>
        <taxon>Mycobacteriales</taxon>
        <taxon>Corynebacteriaceae</taxon>
        <taxon>Corynebacterium</taxon>
    </lineage>
</organism>
<proteinExistence type="predicted"/>
<evidence type="ECO:0000313" key="2">
    <source>
        <dbReference type="EMBL" id="NJJ03054.1"/>
    </source>
</evidence>
<dbReference type="InterPro" id="IPR025159">
    <property type="entry name" value="AbiEi_N"/>
</dbReference>
<dbReference type="Proteomes" id="UP000591626">
    <property type="component" value="Unassembled WGS sequence"/>
</dbReference>
<feature type="domain" description="AbiEi antitoxin N-terminal" evidence="1">
    <location>
        <begin position="10"/>
        <end position="56"/>
    </location>
</feature>
<dbReference type="Pfam" id="PF13338">
    <property type="entry name" value="AbiEi_4"/>
    <property type="match status" value="1"/>
</dbReference>
<comment type="caution">
    <text evidence="2">The sequence shown here is derived from an EMBL/GenBank/DDBJ whole genome shotgun (WGS) entry which is preliminary data.</text>
</comment>
<evidence type="ECO:0000259" key="1">
    <source>
        <dbReference type="Pfam" id="PF13338"/>
    </source>
</evidence>
<accession>A0AAP6XHA8</accession>
<protein>
    <recommendedName>
        <fullName evidence="1">AbiEi antitoxin N-terminal domain-containing protein</fullName>
    </recommendedName>
</protein>
<reference evidence="2 3" key="1">
    <citation type="submission" date="2020-03" db="EMBL/GenBank/DDBJ databases">
        <title>Draft genome sequences of bacterial isolates from the female urobiome.</title>
        <authorList>
            <person name="Miller-Ensminger T."/>
            <person name="Wolfe A.J."/>
            <person name="Putonti C."/>
        </authorList>
    </citation>
    <scope>NUCLEOTIDE SEQUENCE [LARGE SCALE GENOMIC DNA]</scope>
    <source>
        <strain evidence="2 3">UMB8490</strain>
    </source>
</reference>
<evidence type="ECO:0000313" key="3">
    <source>
        <dbReference type="Proteomes" id="UP000591626"/>
    </source>
</evidence>
<name>A0AAP6XHA8_9CORY</name>
<gene>
    <name evidence="2" type="ORF">HC138_01485</name>
</gene>
<sequence>MDRGDALSTLEMIASDQWGIVTTAQAAREGITRLQLSRLTQRGDLQRARQGVYLLPSHQGGPQDGIRAAWLSLEPKSFIDERWDERAPLVVSHESAARIHGIGRLIPAQYTFSTSGTKQTRQEGVRIRTGREIPDAQIVSIDGLPVTDVTRTVVDLAEAKIERGYLADIVSDALRKEGVRIDDLATQLNPFSRFYGATSGRNLVAELCAEASSVEDIIERRNRYVHGLDGLVDRLSDDEKQKTIRDNLLILATLLESVTDPRSSPL</sequence>
<dbReference type="EMBL" id="JAAUVV010000002">
    <property type="protein sequence ID" value="NJJ03054.1"/>
    <property type="molecule type" value="Genomic_DNA"/>
</dbReference>